<dbReference type="Proteomes" id="UP000655094">
    <property type="component" value="Unassembled WGS sequence"/>
</dbReference>
<proteinExistence type="predicted"/>
<protein>
    <submittedName>
        <fullName evidence="1">Uncharacterized protein</fullName>
    </submittedName>
</protein>
<evidence type="ECO:0000313" key="1">
    <source>
        <dbReference type="EMBL" id="GHK56671.1"/>
    </source>
</evidence>
<name>A0A919I697_KLEPN</name>
<evidence type="ECO:0000313" key="2">
    <source>
        <dbReference type="Proteomes" id="UP000655094"/>
    </source>
</evidence>
<accession>A0A919I697</accession>
<sequence length="91" mass="10315">MRFGVGFRHAAQHQQQFADHQLGHRAGVRERRVKHRNTALRSGVQIDLVGPDAEATDGNQFFRCGENLFSQMGTGTQADEMGITDRRFQLF</sequence>
<dbReference type="EMBL" id="BNFF01000001">
    <property type="protein sequence ID" value="GHK56671.1"/>
    <property type="molecule type" value="Genomic_DNA"/>
</dbReference>
<dbReference type="AlphaFoldDB" id="A0A919I697"/>
<reference evidence="1" key="1">
    <citation type="submission" date="2020-10" db="EMBL/GenBank/DDBJ databases">
        <title>Genome Sequence of ESBL Producing Zambian Clinical Strains.</title>
        <authorList>
            <person name="Shawa M."/>
            <person name="Furuta Y."/>
            <person name="Simbotwe M."/>
            <person name="Mulenga E."/>
            <person name="Mubanga M."/>
            <person name="Mulenga G."/>
            <person name="Kaile C."/>
            <person name="Zorigt T."/>
            <person name="Hang'ombe B."/>
            <person name="Higashi H."/>
        </authorList>
    </citation>
    <scope>NUCLEOTIDE SEQUENCE</scope>
    <source>
        <strain evidence="1">Zam_UTH_09</strain>
    </source>
</reference>
<organism evidence="1 2">
    <name type="scientific">Klebsiella pneumoniae</name>
    <dbReference type="NCBI Taxonomy" id="573"/>
    <lineage>
        <taxon>Bacteria</taxon>
        <taxon>Pseudomonadati</taxon>
        <taxon>Pseudomonadota</taxon>
        <taxon>Gammaproteobacteria</taxon>
        <taxon>Enterobacterales</taxon>
        <taxon>Enterobacteriaceae</taxon>
        <taxon>Klebsiella/Raoultella group</taxon>
        <taxon>Klebsiella</taxon>
        <taxon>Klebsiella pneumoniae complex</taxon>
    </lineage>
</organism>
<gene>
    <name evidence="1" type="ORF">KPZU09_64070</name>
</gene>
<comment type="caution">
    <text evidence="1">The sequence shown here is derived from an EMBL/GenBank/DDBJ whole genome shotgun (WGS) entry which is preliminary data.</text>
</comment>